<dbReference type="CDD" id="cd00761">
    <property type="entry name" value="Glyco_tranf_GTA_type"/>
    <property type="match status" value="1"/>
</dbReference>
<dbReference type="InterPro" id="IPR001173">
    <property type="entry name" value="Glyco_trans_2-like"/>
</dbReference>
<evidence type="ECO:0000259" key="1">
    <source>
        <dbReference type="Pfam" id="PF00535"/>
    </source>
</evidence>
<keyword evidence="2" id="KW-0328">Glycosyltransferase</keyword>
<sequence>MKFSLITPVKTGELAQLQGLKRNLEAQTTYDFEWLIATTLPIDSSQPEWQADFAIHVITPDTATIGGARNAAMAAATGDWLVFVDSDDYLLPNALTEMAASQALTATTMADLNQYATYEPHVSFTNSLTPDTARDSLPKWGGKKRHAPKNRALNLTPELAATLPADLPAEAQNWLQHKTRLYQGEQRWQAFDRQLKISGKVISRELVQQAKLTFDATNALYPDYHFLTQVMARTSRYVVLANPTYIRVRHNDPINSPATHQLEVPNRWHLRVAAWEAGLTDLTDNDLQTAFSTYTIRRLHRYLFQALATSTPVTVDDVPVLMTQLQHYLQGVTPAAFNTTSRFSRQILRKIQHTGRLPQRRINTLVRLRQLNRVVRHRGRGVTRLAYNWWFTKLPVKPLFE</sequence>
<dbReference type="PANTHER" id="PTHR43685">
    <property type="entry name" value="GLYCOSYLTRANSFERASE"/>
    <property type="match status" value="1"/>
</dbReference>
<dbReference type="Pfam" id="PF00535">
    <property type="entry name" value="Glycos_transf_2"/>
    <property type="match status" value="1"/>
</dbReference>
<dbReference type="EC" id="2.4.-.-" evidence="2"/>
<feature type="domain" description="Glycosyltransferase 2-like" evidence="1">
    <location>
        <begin position="25"/>
        <end position="116"/>
    </location>
</feature>
<comment type="caution">
    <text evidence="2">The sequence shown here is derived from an EMBL/GenBank/DDBJ whole genome shotgun (WGS) entry which is preliminary data.</text>
</comment>
<proteinExistence type="predicted"/>
<dbReference type="InterPro" id="IPR029044">
    <property type="entry name" value="Nucleotide-diphossugar_trans"/>
</dbReference>
<evidence type="ECO:0000313" key="2">
    <source>
        <dbReference type="EMBL" id="MFC6206787.1"/>
    </source>
</evidence>
<gene>
    <name evidence="2" type="ORF">ACFP1G_04755</name>
</gene>
<accession>A0ABW1SRK1</accession>
<dbReference type="RefSeq" id="WP_125693604.1">
    <property type="nucleotide sequence ID" value="NZ_JBHSSK010000014.1"/>
</dbReference>
<dbReference type="Proteomes" id="UP001596254">
    <property type="component" value="Unassembled WGS sequence"/>
</dbReference>
<dbReference type="Gene3D" id="3.90.550.10">
    <property type="entry name" value="Spore Coat Polysaccharide Biosynthesis Protein SpsA, Chain A"/>
    <property type="match status" value="1"/>
</dbReference>
<name>A0ABW1SRK1_9LACO</name>
<evidence type="ECO:0000313" key="3">
    <source>
        <dbReference type="Proteomes" id="UP001596254"/>
    </source>
</evidence>
<dbReference type="EMBL" id="JBHSSK010000014">
    <property type="protein sequence ID" value="MFC6206787.1"/>
    <property type="molecule type" value="Genomic_DNA"/>
</dbReference>
<keyword evidence="2" id="KW-0808">Transferase</keyword>
<reference evidence="3" key="1">
    <citation type="journal article" date="2019" name="Int. J. Syst. Evol. Microbiol.">
        <title>The Global Catalogue of Microorganisms (GCM) 10K type strain sequencing project: providing services to taxonomists for standard genome sequencing and annotation.</title>
        <authorList>
            <consortium name="The Broad Institute Genomics Platform"/>
            <consortium name="The Broad Institute Genome Sequencing Center for Infectious Disease"/>
            <person name="Wu L."/>
            <person name="Ma J."/>
        </authorList>
    </citation>
    <scope>NUCLEOTIDE SEQUENCE [LARGE SCALE GENOMIC DNA]</scope>
    <source>
        <strain evidence="3">CCM 8905</strain>
    </source>
</reference>
<keyword evidence="3" id="KW-1185">Reference proteome</keyword>
<dbReference type="InterPro" id="IPR050834">
    <property type="entry name" value="Glycosyltransf_2"/>
</dbReference>
<dbReference type="PANTHER" id="PTHR43685:SF2">
    <property type="entry name" value="GLYCOSYLTRANSFERASE 2-LIKE DOMAIN-CONTAINING PROTEIN"/>
    <property type="match status" value="1"/>
</dbReference>
<dbReference type="GO" id="GO:0016757">
    <property type="term" value="F:glycosyltransferase activity"/>
    <property type="evidence" value="ECO:0007669"/>
    <property type="project" value="UniProtKB-KW"/>
</dbReference>
<dbReference type="SUPFAM" id="SSF53448">
    <property type="entry name" value="Nucleotide-diphospho-sugar transferases"/>
    <property type="match status" value="1"/>
</dbReference>
<organism evidence="2 3">
    <name type="scientific">Levilactobacillus tongjiangensis</name>
    <dbReference type="NCBI Taxonomy" id="2486023"/>
    <lineage>
        <taxon>Bacteria</taxon>
        <taxon>Bacillati</taxon>
        <taxon>Bacillota</taxon>
        <taxon>Bacilli</taxon>
        <taxon>Lactobacillales</taxon>
        <taxon>Lactobacillaceae</taxon>
        <taxon>Levilactobacillus</taxon>
    </lineage>
</organism>
<protein>
    <submittedName>
        <fullName evidence="2">Glycosyltransferase family A protein</fullName>
        <ecNumber evidence="2">2.4.-.-</ecNumber>
    </submittedName>
</protein>